<evidence type="ECO:0000313" key="3">
    <source>
        <dbReference type="Proteomes" id="UP000005709"/>
    </source>
</evidence>
<evidence type="ECO:0000313" key="2">
    <source>
        <dbReference type="EMBL" id="EEV16801.1"/>
    </source>
</evidence>
<keyword evidence="1" id="KW-1133">Transmembrane helix</keyword>
<accession>C8PKA7</accession>
<sequence length="208" mass="24020">MDKFKISTTLEKANPRDYDKYPIIIKDNAIEMIKLYLPFLFLLDIISYLSPYRHPGELTRRPKELGSCYIKFKNSAIEYFSTKKNLILFKIELSNIVEIKRTFGPSEFQSPIATKKFGFCVVMIYFVLMSAVFYFKGYAIAPFIVPIAFGLGMFPLLIFRIINGLGLGLDMLSGDSLIIFDKHFIIDASILTSREYQELKTYFFTKNG</sequence>
<organism evidence="2 3">
    <name type="scientific">Campylobacter gracilis RM3268</name>
    <dbReference type="NCBI Taxonomy" id="553220"/>
    <lineage>
        <taxon>Bacteria</taxon>
        <taxon>Pseudomonadati</taxon>
        <taxon>Campylobacterota</taxon>
        <taxon>Epsilonproteobacteria</taxon>
        <taxon>Campylobacterales</taxon>
        <taxon>Campylobacteraceae</taxon>
        <taxon>Campylobacter</taxon>
    </lineage>
</organism>
<feature type="transmembrane region" description="Helical" evidence="1">
    <location>
        <begin position="117"/>
        <end position="135"/>
    </location>
</feature>
<dbReference type="Proteomes" id="UP000005709">
    <property type="component" value="Unassembled WGS sequence"/>
</dbReference>
<keyword evidence="1" id="KW-0472">Membrane</keyword>
<keyword evidence="1" id="KW-0812">Transmembrane</keyword>
<dbReference type="RefSeq" id="WP_005872675.1">
    <property type="nucleotide sequence ID" value="NZ_ACYG01000028.1"/>
</dbReference>
<evidence type="ECO:0000256" key="1">
    <source>
        <dbReference type="SAM" id="Phobius"/>
    </source>
</evidence>
<reference evidence="2 3" key="1">
    <citation type="submission" date="2009-07" db="EMBL/GenBank/DDBJ databases">
        <authorList>
            <person name="Madupu R."/>
            <person name="Sebastian Y."/>
            <person name="Durkin A.S."/>
            <person name="Torralba M."/>
            <person name="Methe B."/>
            <person name="Sutton G.G."/>
            <person name="Strausberg R.L."/>
            <person name="Nelson K.E."/>
        </authorList>
    </citation>
    <scope>NUCLEOTIDE SEQUENCE [LARGE SCALE GENOMIC DNA]</scope>
    <source>
        <strain evidence="2 3">RM3268</strain>
    </source>
</reference>
<comment type="caution">
    <text evidence="2">The sequence shown here is derived from an EMBL/GenBank/DDBJ whole genome shotgun (WGS) entry which is preliminary data.</text>
</comment>
<dbReference type="EMBL" id="ACYG01000028">
    <property type="protein sequence ID" value="EEV16801.1"/>
    <property type="molecule type" value="Genomic_DNA"/>
</dbReference>
<dbReference type="STRING" id="824.CGRAC_1630"/>
<gene>
    <name evidence="2" type="ORF">CAMGR0001_1817</name>
</gene>
<proteinExistence type="predicted"/>
<name>C8PKA7_9BACT</name>
<feature type="transmembrane region" description="Helical" evidence="1">
    <location>
        <begin position="141"/>
        <end position="162"/>
    </location>
</feature>
<keyword evidence="3" id="KW-1185">Reference proteome</keyword>
<dbReference type="AlphaFoldDB" id="C8PKA7"/>
<protein>
    <submittedName>
        <fullName evidence="2">Uncharacterized protein</fullName>
    </submittedName>
</protein>